<dbReference type="PANTHER" id="PTHR10869:SF244">
    <property type="entry name" value="PROLYL 4-HYDROXYLASE SUBUNIT ALPHA-2"/>
    <property type="match status" value="1"/>
</dbReference>
<dbReference type="GO" id="GO:0005788">
    <property type="term" value="C:endoplasmic reticulum lumen"/>
    <property type="evidence" value="ECO:0007669"/>
    <property type="project" value="UniProtKB-SubCell"/>
</dbReference>
<sequence>RILFSGQMTDLIYAEKDLVQSLKEYIRAEEAKLSQIKSWAEKMDVLTSKSTSDPEGYLAHPVNAYKLVKRLNTDWLELENLVLQDTTNGTKYKSSLTVSDCFGMGKTAYNDGDYYHTVLWMEQALKQHDEGEDTTVSKVEILDYLSYAVFQFGDLHRAMELTRRLISLDSTHERAGSNLRYFEKLLEKEREEKSRENSLNKTTAATEPVVQSGTYERPLDYLPERDIYEALCRGEGVKMTPRRQKRLFCRYHNGNRNPHLLIAPFKEEDEWDSPHIVRYYDVMSDEEIEKIKQLAKPRLARATVRDPKTGVLTVASYRVSKSSWLEEDDDPVVGKVNQRMQQITGLTVKTAELLQVANYGMGGQYEPHFDFSRRPFDSTLKSEGNRLATFLNYMSDVEAGGATVFPDFGAAIWPKKGTAVFWYNLFRSGEGDYRTRHAACPVLVGCKWVSNKWFHERGNEFLRPCGRTEVD</sequence>
<dbReference type="FunFam" id="2.60.120.620:FF:000001">
    <property type="entry name" value="Prolyl 4-hydroxylase subunit alpha 2"/>
    <property type="match status" value="1"/>
</dbReference>
<dbReference type="InterPro" id="IPR005123">
    <property type="entry name" value="Oxoglu/Fe-dep_dioxygenase_dom"/>
</dbReference>
<evidence type="ECO:0000256" key="10">
    <source>
        <dbReference type="ARBA" id="ARBA00022964"/>
    </source>
</evidence>
<evidence type="ECO:0000256" key="7">
    <source>
        <dbReference type="ARBA" id="ARBA00022803"/>
    </source>
</evidence>
<organism evidence="15 16">
    <name type="scientific">Anas zonorhyncha</name>
    <name type="common">Eastern spot-billed duck</name>
    <dbReference type="NCBI Taxonomy" id="75864"/>
    <lineage>
        <taxon>Eukaryota</taxon>
        <taxon>Metazoa</taxon>
        <taxon>Chordata</taxon>
        <taxon>Craniata</taxon>
        <taxon>Vertebrata</taxon>
        <taxon>Euteleostomi</taxon>
        <taxon>Archelosauria</taxon>
        <taxon>Archosauria</taxon>
        <taxon>Dinosauria</taxon>
        <taxon>Saurischia</taxon>
        <taxon>Theropoda</taxon>
        <taxon>Coelurosauria</taxon>
        <taxon>Aves</taxon>
        <taxon>Neognathae</taxon>
        <taxon>Galloanserae</taxon>
        <taxon>Anseriformes</taxon>
        <taxon>Anatidae</taxon>
        <taxon>Anatinae</taxon>
        <taxon>Anas</taxon>
    </lineage>
</organism>
<dbReference type="GO" id="GO:0005506">
    <property type="term" value="F:iron ion binding"/>
    <property type="evidence" value="ECO:0007669"/>
    <property type="project" value="InterPro"/>
</dbReference>
<dbReference type="Pfam" id="PF23558">
    <property type="entry name" value="TPR_P4H"/>
    <property type="match status" value="1"/>
</dbReference>
<dbReference type="InterPro" id="IPR013547">
    <property type="entry name" value="P4H_N"/>
</dbReference>
<dbReference type="SMART" id="SM00702">
    <property type="entry name" value="P4Hc"/>
    <property type="match status" value="1"/>
</dbReference>
<evidence type="ECO:0000256" key="2">
    <source>
        <dbReference type="ARBA" id="ARBA00002035"/>
    </source>
</evidence>
<dbReference type="FunFam" id="1.25.40.10:FF:000006">
    <property type="entry name" value="Prolyl 4-hydroxylase subunit alpha 2"/>
    <property type="match status" value="1"/>
</dbReference>
<evidence type="ECO:0000256" key="3">
    <source>
        <dbReference type="ARBA" id="ARBA00004319"/>
    </source>
</evidence>
<reference evidence="15" key="2">
    <citation type="submission" date="2025-09" db="UniProtKB">
        <authorList>
            <consortium name="Ensembl"/>
        </authorList>
    </citation>
    <scope>IDENTIFICATION</scope>
</reference>
<dbReference type="Gene3D" id="2.60.120.620">
    <property type="entry name" value="q2cbj1_9rhob like domain"/>
    <property type="match status" value="1"/>
</dbReference>
<evidence type="ECO:0000256" key="12">
    <source>
        <dbReference type="ARBA" id="ARBA00023004"/>
    </source>
</evidence>
<dbReference type="InterPro" id="IPR011990">
    <property type="entry name" value="TPR-like_helical_dom_sf"/>
</dbReference>
<dbReference type="InterPro" id="IPR059068">
    <property type="entry name" value="TPR_P4H"/>
</dbReference>
<dbReference type="SUPFAM" id="SSF48452">
    <property type="entry name" value="TPR-like"/>
    <property type="match status" value="1"/>
</dbReference>
<keyword evidence="8" id="KW-0256">Endoplasmic reticulum</keyword>
<evidence type="ECO:0000256" key="5">
    <source>
        <dbReference type="ARBA" id="ARBA00012269"/>
    </source>
</evidence>
<reference evidence="15" key="1">
    <citation type="submission" date="2025-08" db="UniProtKB">
        <authorList>
            <consortium name="Ensembl"/>
        </authorList>
    </citation>
    <scope>IDENTIFICATION</scope>
</reference>
<evidence type="ECO:0000256" key="11">
    <source>
        <dbReference type="ARBA" id="ARBA00023002"/>
    </source>
</evidence>
<keyword evidence="13" id="KW-0325">Glycoprotein</keyword>
<protein>
    <recommendedName>
        <fullName evidence="5">procollagen-proline 4-dioxygenase</fullName>
        <ecNumber evidence="5">1.14.11.2</ecNumber>
    </recommendedName>
</protein>
<dbReference type="AlphaFoldDB" id="A0A8C0A0M9"/>
<dbReference type="PANTHER" id="PTHR10869">
    <property type="entry name" value="PROLYL 4-HYDROXYLASE ALPHA SUBUNIT"/>
    <property type="match status" value="1"/>
</dbReference>
<comment type="cofactor">
    <cofactor evidence="1">
        <name>L-ascorbate</name>
        <dbReference type="ChEBI" id="CHEBI:38290"/>
    </cofactor>
</comment>
<evidence type="ECO:0000256" key="13">
    <source>
        <dbReference type="ARBA" id="ARBA00023180"/>
    </source>
</evidence>
<comment type="similarity">
    <text evidence="4">Belongs to the P4HA family.</text>
</comment>
<dbReference type="Gene3D" id="1.25.40.10">
    <property type="entry name" value="Tetratricopeptide repeat domain"/>
    <property type="match status" value="1"/>
</dbReference>
<evidence type="ECO:0000256" key="8">
    <source>
        <dbReference type="ARBA" id="ARBA00022824"/>
    </source>
</evidence>
<dbReference type="Ensembl" id="ENSAZOT00000030605.1">
    <property type="protein sequence ID" value="ENSAZOP00000028581.1"/>
    <property type="gene ID" value="ENSAZOG00000017722.1"/>
</dbReference>
<evidence type="ECO:0000256" key="1">
    <source>
        <dbReference type="ARBA" id="ARBA00001961"/>
    </source>
</evidence>
<dbReference type="InterPro" id="IPR006620">
    <property type="entry name" value="Pro_4_hyd_alph"/>
</dbReference>
<feature type="domain" description="Fe2OG dioxygenase" evidence="14">
    <location>
        <begin position="350"/>
        <end position="456"/>
    </location>
</feature>
<keyword evidence="6" id="KW-0479">Metal-binding</keyword>
<comment type="function">
    <text evidence="2">Catalyzes the post-translational formation of 4-hydroxyproline in -Xaa-Pro-Gly- sequences in collagens and other proteins.</text>
</comment>
<evidence type="ECO:0000256" key="6">
    <source>
        <dbReference type="ARBA" id="ARBA00022723"/>
    </source>
</evidence>
<name>A0A8C0A0M9_9AVES</name>
<evidence type="ECO:0000313" key="15">
    <source>
        <dbReference type="Ensembl" id="ENSAZOP00000028581.1"/>
    </source>
</evidence>
<dbReference type="InterPro" id="IPR045054">
    <property type="entry name" value="P4HA-like"/>
</dbReference>
<dbReference type="InterPro" id="IPR044862">
    <property type="entry name" value="Pro_4_hyd_alph_FE2OG_OXY"/>
</dbReference>
<keyword evidence="9" id="KW-0847">Vitamin C</keyword>
<evidence type="ECO:0000256" key="4">
    <source>
        <dbReference type="ARBA" id="ARBA00006511"/>
    </source>
</evidence>
<keyword evidence="7" id="KW-0802">TPR repeat</keyword>
<keyword evidence="12" id="KW-0408">Iron</keyword>
<comment type="subcellular location">
    <subcellularLocation>
        <location evidence="3">Endoplasmic reticulum lumen</location>
    </subcellularLocation>
</comment>
<dbReference type="Proteomes" id="UP000694549">
    <property type="component" value="Unplaced"/>
</dbReference>
<keyword evidence="11" id="KW-0560">Oxidoreductase</keyword>
<evidence type="ECO:0000313" key="16">
    <source>
        <dbReference type="Proteomes" id="UP000694549"/>
    </source>
</evidence>
<proteinExistence type="inferred from homology"/>
<dbReference type="PROSITE" id="PS51471">
    <property type="entry name" value="FE2OG_OXY"/>
    <property type="match status" value="1"/>
</dbReference>
<keyword evidence="16" id="KW-1185">Reference proteome</keyword>
<evidence type="ECO:0000259" key="14">
    <source>
        <dbReference type="PROSITE" id="PS51471"/>
    </source>
</evidence>
<accession>A0A8C0A0M9</accession>
<evidence type="ECO:0000256" key="9">
    <source>
        <dbReference type="ARBA" id="ARBA00022896"/>
    </source>
</evidence>
<dbReference type="GO" id="GO:0004656">
    <property type="term" value="F:procollagen-proline 4-dioxygenase activity"/>
    <property type="evidence" value="ECO:0007669"/>
    <property type="project" value="UniProtKB-EC"/>
</dbReference>
<dbReference type="Pfam" id="PF13640">
    <property type="entry name" value="2OG-FeII_Oxy_3"/>
    <property type="match status" value="1"/>
</dbReference>
<dbReference type="GO" id="GO:0031418">
    <property type="term" value="F:L-ascorbic acid binding"/>
    <property type="evidence" value="ECO:0007669"/>
    <property type="project" value="UniProtKB-KW"/>
</dbReference>
<dbReference type="Pfam" id="PF08336">
    <property type="entry name" value="P4Ha_N"/>
    <property type="match status" value="1"/>
</dbReference>
<dbReference type="EC" id="1.14.11.2" evidence="5"/>
<keyword evidence="10" id="KW-0223">Dioxygenase</keyword>
<dbReference type="Gene3D" id="6.10.140.1460">
    <property type="match status" value="1"/>
</dbReference>